<accession>A0ABU9UCS4</accession>
<feature type="compositionally biased region" description="Polar residues" evidence="1">
    <location>
        <begin position="551"/>
        <end position="560"/>
    </location>
</feature>
<dbReference type="Proteomes" id="UP001466331">
    <property type="component" value="Unassembled WGS sequence"/>
</dbReference>
<comment type="caution">
    <text evidence="2">The sequence shown here is derived from an EMBL/GenBank/DDBJ whole genome shotgun (WGS) entry which is preliminary data.</text>
</comment>
<evidence type="ECO:0000256" key="1">
    <source>
        <dbReference type="SAM" id="MobiDB-lite"/>
    </source>
</evidence>
<reference evidence="2 3" key="1">
    <citation type="submission" date="2024-03" db="EMBL/GenBank/DDBJ databases">
        <title>Ignisphaera cupida sp. nov., a hyperthermophilic hydrolytic archaeon from a hot spring of Kamchatka, and proposal of Ignisphaeraceae fam. nov.</title>
        <authorList>
            <person name="Podosokorskaya O.A."/>
            <person name="Elcheninov A.G."/>
            <person name="Maltseva A.I."/>
            <person name="Zayulina K.S."/>
            <person name="Novikov A."/>
            <person name="Merkel A.Y."/>
        </authorList>
    </citation>
    <scope>NUCLEOTIDE SEQUENCE [LARGE SCALE GENOMIC DNA]</scope>
    <source>
        <strain evidence="2 3">38H-sp</strain>
    </source>
</reference>
<keyword evidence="3" id="KW-1185">Reference proteome</keyword>
<evidence type="ECO:0000313" key="3">
    <source>
        <dbReference type="Proteomes" id="UP001466331"/>
    </source>
</evidence>
<protein>
    <submittedName>
        <fullName evidence="2">Uncharacterized protein</fullName>
    </submittedName>
</protein>
<feature type="region of interest" description="Disordered" evidence="1">
    <location>
        <begin position="532"/>
        <end position="560"/>
    </location>
</feature>
<dbReference type="EMBL" id="JBCHKQ010000002">
    <property type="protein sequence ID" value="MEM5947770.1"/>
    <property type="molecule type" value="Genomic_DNA"/>
</dbReference>
<name>A0ABU9UCS4_9SPIR</name>
<organism evidence="2 3">
    <name type="scientific">Rarispira pelagica</name>
    <dbReference type="NCBI Taxonomy" id="3141764"/>
    <lineage>
        <taxon>Bacteria</taxon>
        <taxon>Pseudomonadati</taxon>
        <taxon>Spirochaetota</taxon>
        <taxon>Spirochaetia</taxon>
        <taxon>Winmispirales</taxon>
        <taxon>Winmispiraceae</taxon>
        <taxon>Rarispira</taxon>
    </lineage>
</organism>
<evidence type="ECO:0000313" key="2">
    <source>
        <dbReference type="EMBL" id="MEM5947770.1"/>
    </source>
</evidence>
<gene>
    <name evidence="2" type="ORF">WKV44_04355</name>
</gene>
<proteinExistence type="predicted"/>
<sequence>MEKSSEKIQQQQEFEKLVEMYVNKFAQSKIEVEHFITFALAFAAKNNSAFPFFSRFRTRESLSYELLQMAKEIDDNPYFLFEKNKHGTLDIIYYLANDYEKIEKRFALIKAKPELPFPDYSFLQLTTPDKKFFHLDAKEDFIGWFERNQERKDNVLVSISFPSGIPSFVTTGQIILNDLFDICLAKVKRYLQENEKNVGYTTQKLRPFFRNNETALKELFNAVLTKTDQIVRDIKEPGDRTYYFWNQLCSFLFREFSEKKERQDTETSYAQAAYILGLYLIYYKGKQRKKKEEERALQILEKNLRKKPYFFTIADILSFTDNKGIPLTKFCPRERITDYISERTEAPDPLSLPQILKLKAPNDNEYYIAKELLIPLFSEKQFTHSMELKREYTNLWYLLLKKDEETDAMFNDEDFEQDIKERLLRRDPVFLAMLSFHTLYIAWENNPLPASQKSEMAGIFDTKARKLKPLREILNLDREKILKDAKIMLPFWKVIPVVSSIIRFFKFLFTGKKRTKRGKATKKQSTATLVLNNNKPEKKPPQITTPPVKASIQTQQSTANSARAFKTRIRELTREFVADNTELERTMEELEDIWNPLIDTVAKKNLTEDVENFAKDFLRKMRILNHRKPPTREQIHTMAKTLSENKAFERIKNKEAFRKYLELCMLKILNNIKI</sequence>
<dbReference type="RefSeq" id="WP_420069220.1">
    <property type="nucleotide sequence ID" value="NZ_JBCHKQ010000002.1"/>
</dbReference>